<dbReference type="InterPro" id="IPR009665">
    <property type="entry name" value="YyaC"/>
</dbReference>
<sequence>MSTNHRLFAKKHSPLRVHMEAEGVIDVLADQLTCMTKNHTRSDLVIICIGTDRSTGDSLGPLIGSILAHQNLRHFIVYGTLEHPVHAVNLKDKLADIKNKHPRSFILAIDACLGRLSGVGKITLAEGPLHPGAAVQKKLPEVGDIHMTGIVNIGGMMDYFILQNTRLFTVVQMAETMAASIKKADEKLPEKETRPSFFRALSLKSTSKEGDVS</sequence>
<dbReference type="EMBL" id="JAMBOL010000025">
    <property type="protein sequence ID" value="MCM3715970.1"/>
    <property type="molecule type" value="Genomic_DNA"/>
</dbReference>
<dbReference type="RefSeq" id="WP_251224656.1">
    <property type="nucleotide sequence ID" value="NZ_JAMBOL010000025.1"/>
</dbReference>
<dbReference type="SUPFAM" id="SSF53163">
    <property type="entry name" value="HybD-like"/>
    <property type="match status" value="1"/>
</dbReference>
<keyword evidence="1" id="KW-0378">Hydrolase</keyword>
<gene>
    <name evidence="1" type="primary">yyaC</name>
    <name evidence="1" type="ORF">M3202_18115</name>
</gene>
<dbReference type="GO" id="GO:0008233">
    <property type="term" value="F:peptidase activity"/>
    <property type="evidence" value="ECO:0007669"/>
    <property type="project" value="UniProtKB-KW"/>
</dbReference>
<organism evidence="1 2">
    <name type="scientific">Halalkalibacter oceani</name>
    <dbReference type="NCBI Taxonomy" id="1653776"/>
    <lineage>
        <taxon>Bacteria</taxon>
        <taxon>Bacillati</taxon>
        <taxon>Bacillota</taxon>
        <taxon>Bacilli</taxon>
        <taxon>Bacillales</taxon>
        <taxon>Bacillaceae</taxon>
        <taxon>Halalkalibacter</taxon>
    </lineage>
</organism>
<evidence type="ECO:0000313" key="2">
    <source>
        <dbReference type="Proteomes" id="UP001139179"/>
    </source>
</evidence>
<dbReference type="NCBIfam" id="TIGR02841">
    <property type="entry name" value="spore_YyaC"/>
    <property type="match status" value="1"/>
</dbReference>
<reference evidence="1" key="1">
    <citation type="submission" date="2022-05" db="EMBL/GenBank/DDBJ databases">
        <title>Comparative Genomics of Spacecraft Associated Microbes.</title>
        <authorList>
            <person name="Tran M.T."/>
            <person name="Wright A."/>
            <person name="Seuylemezian A."/>
            <person name="Eisen J."/>
            <person name="Coil D."/>
        </authorList>
    </citation>
    <scope>NUCLEOTIDE SEQUENCE</scope>
    <source>
        <strain evidence="1">214.1.1</strain>
    </source>
</reference>
<keyword evidence="2" id="KW-1185">Reference proteome</keyword>
<dbReference type="GO" id="GO:0006508">
    <property type="term" value="P:proteolysis"/>
    <property type="evidence" value="ECO:0007669"/>
    <property type="project" value="UniProtKB-KW"/>
</dbReference>
<keyword evidence="1" id="KW-0645">Protease</keyword>
<dbReference type="Proteomes" id="UP001139179">
    <property type="component" value="Unassembled WGS sequence"/>
</dbReference>
<proteinExistence type="predicted"/>
<comment type="caution">
    <text evidence="1">The sequence shown here is derived from an EMBL/GenBank/DDBJ whole genome shotgun (WGS) entry which is preliminary data.</text>
</comment>
<evidence type="ECO:0000313" key="1">
    <source>
        <dbReference type="EMBL" id="MCM3715970.1"/>
    </source>
</evidence>
<protein>
    <submittedName>
        <fullName evidence="1">Spore protease YyaC</fullName>
    </submittedName>
</protein>
<dbReference type="InterPro" id="IPR023430">
    <property type="entry name" value="Pept_HybD-like_dom_sf"/>
</dbReference>
<dbReference type="Pfam" id="PF06866">
    <property type="entry name" value="DUF1256"/>
    <property type="match status" value="1"/>
</dbReference>
<name>A0A9X2IQ73_9BACI</name>
<dbReference type="AlphaFoldDB" id="A0A9X2IQ73"/>
<accession>A0A9X2IQ73</accession>